<evidence type="ECO:0000256" key="1">
    <source>
        <dbReference type="ARBA" id="ARBA00023157"/>
    </source>
</evidence>
<dbReference type="Gene3D" id="3.30.390.150">
    <property type="match status" value="1"/>
</dbReference>
<keyword evidence="2" id="KW-0472">Membrane</keyword>
<dbReference type="InterPro" id="IPR051772">
    <property type="entry name" value="Gastrokine"/>
</dbReference>
<evidence type="ECO:0000313" key="5">
    <source>
        <dbReference type="RefSeq" id="XP_008561276.1"/>
    </source>
</evidence>
<dbReference type="Pfam" id="PF04089">
    <property type="entry name" value="BRICHOS"/>
    <property type="match status" value="1"/>
</dbReference>
<evidence type="ECO:0000259" key="3">
    <source>
        <dbReference type="PROSITE" id="PS50869"/>
    </source>
</evidence>
<name>A0ABM0PYT5_GALVR</name>
<keyword evidence="2" id="KW-0812">Transmembrane</keyword>
<dbReference type="InterPro" id="IPR007084">
    <property type="entry name" value="BRICHOS_dom"/>
</dbReference>
<dbReference type="Proteomes" id="UP000694923">
    <property type="component" value="Unplaced"/>
</dbReference>
<feature type="domain" description="BRICHOS" evidence="3">
    <location>
        <begin position="106"/>
        <end position="204"/>
    </location>
</feature>
<keyword evidence="2" id="KW-1133">Transmembrane helix</keyword>
<evidence type="ECO:0000256" key="2">
    <source>
        <dbReference type="SAM" id="Phobius"/>
    </source>
</evidence>
<gene>
    <name evidence="5" type="primary">GKN1</name>
</gene>
<reference evidence="5" key="1">
    <citation type="submission" date="2025-08" db="UniProtKB">
        <authorList>
            <consortium name="RefSeq"/>
        </authorList>
    </citation>
    <scope>IDENTIFICATION</scope>
</reference>
<sequence>MGSGKGNKKKLSPPSFRSCCLEGQLVEYKYEKAPQPGPYLPSPLLHCFREDKMKFTIVFAGLLGVFLAPAIADYNINVSDDDNSAGSGQQTVSVNNEHNVANIDNNNGDNPWNSIWDYGSGFAATRLFHKKSCIVYKMNKDAVPSIQALDALIKEKKVKIKGKGAGELSRKGLMYSINPSKVDDLNKFGNNITTMCRGVPTYLAEEITGASLFYYSEKCFNTNILWILNISFCGETVEN</sequence>
<dbReference type="GeneID" id="103581156"/>
<dbReference type="PANTHER" id="PTHR16483">
    <property type="entry name" value="GASTROKINE 1"/>
    <property type="match status" value="1"/>
</dbReference>
<keyword evidence="4" id="KW-1185">Reference proteome</keyword>
<keyword evidence="1" id="KW-1015">Disulfide bond</keyword>
<organism evidence="4 5">
    <name type="scientific">Galeopterus variegatus</name>
    <name type="common">Malayan flying lemur</name>
    <name type="synonym">Cynocephalus variegatus</name>
    <dbReference type="NCBI Taxonomy" id="482537"/>
    <lineage>
        <taxon>Eukaryota</taxon>
        <taxon>Metazoa</taxon>
        <taxon>Chordata</taxon>
        <taxon>Craniata</taxon>
        <taxon>Vertebrata</taxon>
        <taxon>Euteleostomi</taxon>
        <taxon>Mammalia</taxon>
        <taxon>Eutheria</taxon>
        <taxon>Euarchontoglires</taxon>
        <taxon>Dermoptera</taxon>
        <taxon>Cynocephalidae</taxon>
        <taxon>Galeopterus</taxon>
    </lineage>
</organism>
<proteinExistence type="predicted"/>
<feature type="transmembrane region" description="Helical" evidence="2">
    <location>
        <begin position="55"/>
        <end position="72"/>
    </location>
</feature>
<protein>
    <submittedName>
        <fullName evidence="5">Gastrokine-1</fullName>
    </submittedName>
</protein>
<dbReference type="RefSeq" id="XP_008561276.1">
    <property type="nucleotide sequence ID" value="XM_008563054.1"/>
</dbReference>
<accession>A0ABM0PYT5</accession>
<dbReference type="PROSITE" id="PS50869">
    <property type="entry name" value="BRICHOS"/>
    <property type="match status" value="1"/>
</dbReference>
<dbReference type="SMART" id="SM01039">
    <property type="entry name" value="BRICHOS"/>
    <property type="match status" value="1"/>
</dbReference>
<evidence type="ECO:0000313" key="4">
    <source>
        <dbReference type="Proteomes" id="UP000694923"/>
    </source>
</evidence>